<evidence type="ECO:0008006" key="3">
    <source>
        <dbReference type="Google" id="ProtNLM"/>
    </source>
</evidence>
<reference evidence="2" key="1">
    <citation type="submission" date="2011-02" db="EMBL/GenBank/DDBJ databases">
        <title>Complete sequence of Methanobacterium sp. AL-21.</title>
        <authorList>
            <consortium name="US DOE Joint Genome Institute"/>
            <person name="Lucas S."/>
            <person name="Copeland A."/>
            <person name="Lapidus A."/>
            <person name="Cheng J.-F."/>
            <person name="Goodwin L."/>
            <person name="Pitluck S."/>
            <person name="Chertkov O."/>
            <person name="Detter J.C."/>
            <person name="Han C."/>
            <person name="Tapia R."/>
            <person name="Land M."/>
            <person name="Hauser L."/>
            <person name="Kyrpides N."/>
            <person name="Ivanova N."/>
            <person name="Mikhailova N."/>
            <person name="Pagani I."/>
            <person name="Cadillo-Quiroz H."/>
            <person name="Imachi H."/>
            <person name="Zinder S."/>
            <person name="Liu W."/>
            <person name="Woyke T."/>
        </authorList>
    </citation>
    <scope>NUCLEOTIDE SEQUENCE [LARGE SCALE GENOMIC DNA]</scope>
    <source>
        <strain evidence="2">AL-21</strain>
    </source>
</reference>
<dbReference type="Proteomes" id="UP000007490">
    <property type="component" value="Chromosome"/>
</dbReference>
<proteinExistence type="predicted"/>
<name>F0T8H1_METLA</name>
<keyword evidence="2" id="KW-1185">Reference proteome</keyword>
<reference evidence="1 2" key="2">
    <citation type="journal article" date="2014" name="Int. J. Syst. Evol. Microbiol.">
        <title>Methanobacterium paludis sp. nov. and a novel strain of Methanobacterium lacus isolated from northern peatlands.</title>
        <authorList>
            <person name="Cadillo-Quiroz H."/>
            <person name="Brauer S.L."/>
            <person name="Goodson N."/>
            <person name="Yavitt J.B."/>
            <person name="Zinder S.H."/>
        </authorList>
    </citation>
    <scope>NUCLEOTIDE SEQUENCE [LARGE SCALE GENOMIC DNA]</scope>
    <source>
        <strain evidence="1 2">AL-21</strain>
    </source>
</reference>
<dbReference type="KEGG" id="mel:Metbo_1489"/>
<dbReference type="HOGENOM" id="CLU_157711_1_0_2"/>
<dbReference type="RefSeq" id="WP_013645073.1">
    <property type="nucleotide sequence ID" value="NC_015216.1"/>
</dbReference>
<evidence type="ECO:0000313" key="1">
    <source>
        <dbReference type="EMBL" id="ADZ09722.1"/>
    </source>
</evidence>
<dbReference type="eggNOG" id="arCOG03597">
    <property type="taxonomic scope" value="Archaea"/>
</dbReference>
<dbReference type="Pfam" id="PF10967">
    <property type="entry name" value="DUF2769"/>
    <property type="match status" value="1"/>
</dbReference>
<dbReference type="EMBL" id="CP002551">
    <property type="protein sequence ID" value="ADZ09722.1"/>
    <property type="molecule type" value="Genomic_DNA"/>
</dbReference>
<evidence type="ECO:0000313" key="2">
    <source>
        <dbReference type="Proteomes" id="UP000007490"/>
    </source>
</evidence>
<accession>F0T8H1</accession>
<organism evidence="1 2">
    <name type="scientific">Methanobacterium lacus (strain AL-21)</name>
    <dbReference type="NCBI Taxonomy" id="877455"/>
    <lineage>
        <taxon>Archaea</taxon>
        <taxon>Methanobacteriati</taxon>
        <taxon>Methanobacteriota</taxon>
        <taxon>Methanomada group</taxon>
        <taxon>Methanobacteria</taxon>
        <taxon>Methanobacteriales</taxon>
        <taxon>Methanobacteriaceae</taxon>
        <taxon>Methanobacterium</taxon>
    </lineage>
</organism>
<dbReference type="OrthoDB" id="71341at2157"/>
<dbReference type="GeneID" id="10277940"/>
<dbReference type="AlphaFoldDB" id="F0T8H1"/>
<gene>
    <name evidence="1" type="ordered locus">Metbo_1489</name>
</gene>
<dbReference type="STRING" id="877455.Metbo_1489"/>
<dbReference type="InterPro" id="IPR020075">
    <property type="entry name" value="Uncharacterised_AF2234"/>
</dbReference>
<protein>
    <recommendedName>
        <fullName evidence="3">DUF2769 domain-containing protein</fullName>
    </recommendedName>
</protein>
<sequence length="108" mass="12217">MTIVDYDKKNLERCLCVKCPVQMESVCANERKLGVLDLLKNLKENDLMPEPTHIAGLYCSIGKSTCADIDTDQECQCAKCPVFKEYSLKTGYYCKLGKEEDILKNDVL</sequence>